<dbReference type="OrthoDB" id="9816197at2"/>
<keyword evidence="3" id="KW-0808">Transferase</keyword>
<dbReference type="CDD" id="cd05403">
    <property type="entry name" value="NT_KNTase_like"/>
    <property type="match status" value="1"/>
</dbReference>
<dbReference type="PANTHER" id="PTHR43852">
    <property type="entry name" value="NUCLEOTIDYLTRANSFERASE"/>
    <property type="match status" value="1"/>
</dbReference>
<sequence>MEVVNKVDFELQLKEAVDIIVKYFDPIAIYLFGSASRNELRKDSDIDLGFLTDYNAQIDEYDKFIKAQELADIFKRDVDLVHVNSASSVFKVQITYNGKLIYCSNNNKRMAFEMRTLKEYAILNEERKEIVDNIRESGTVYGRK</sequence>
<keyword evidence="5" id="KW-1185">Reference proteome</keyword>
<dbReference type="Proteomes" id="UP000220840">
    <property type="component" value="Unassembled WGS sequence"/>
</dbReference>
<proteinExistence type="predicted"/>
<dbReference type="Proteomes" id="UP000431451">
    <property type="component" value="Unassembled WGS sequence"/>
</dbReference>
<gene>
    <name evidence="2" type="ORF">CNEO_43528</name>
    <name evidence="4" type="ORF">CNEONATNEC25_02336</name>
    <name evidence="3" type="ORF">CQ394_06155</name>
</gene>
<dbReference type="Pfam" id="PF18765">
    <property type="entry name" value="Polbeta"/>
    <property type="match status" value="1"/>
</dbReference>
<dbReference type="PANTHER" id="PTHR43852:SF2">
    <property type="entry name" value="PROTEIN ADENYLYLTRANSFERASE MNTA"/>
    <property type="match status" value="1"/>
</dbReference>
<dbReference type="EMBL" id="CAKJVE010000004">
    <property type="protein sequence ID" value="CAG9708318.1"/>
    <property type="molecule type" value="Genomic_DNA"/>
</dbReference>
<dbReference type="SUPFAM" id="SSF81301">
    <property type="entry name" value="Nucleotidyltransferase"/>
    <property type="match status" value="1"/>
</dbReference>
<dbReference type="EMBL" id="UWJD01000002">
    <property type="protein sequence ID" value="VCT84736.1"/>
    <property type="molecule type" value="Genomic_DNA"/>
</dbReference>
<dbReference type="InterPro" id="IPR041633">
    <property type="entry name" value="Polbeta"/>
</dbReference>
<dbReference type="InterPro" id="IPR052930">
    <property type="entry name" value="TA_antitoxin_MntA"/>
</dbReference>
<dbReference type="STRING" id="137838.GCA_001458595_02701"/>
<evidence type="ECO:0000313" key="2">
    <source>
        <dbReference type="EMBL" id="CAG9708318.1"/>
    </source>
</evidence>
<reference evidence="2" key="3">
    <citation type="submission" date="2021-10" db="EMBL/GenBank/DDBJ databases">
        <authorList>
            <person name="Mesa V."/>
        </authorList>
    </citation>
    <scope>NUCLEOTIDE SEQUENCE</scope>
    <source>
        <strain evidence="2">CC3_PB</strain>
    </source>
</reference>
<dbReference type="RefSeq" id="WP_058295458.1">
    <property type="nucleotide sequence ID" value="NZ_CAKJVE010000004.1"/>
</dbReference>
<dbReference type="AlphaFoldDB" id="A0A2A7MIA4"/>
<name>A0A2A7MIA4_9CLOT</name>
<dbReference type="GO" id="GO:0016740">
    <property type="term" value="F:transferase activity"/>
    <property type="evidence" value="ECO:0007669"/>
    <property type="project" value="UniProtKB-KW"/>
</dbReference>
<dbReference type="NCBIfam" id="NF047752">
    <property type="entry name" value="MntA_antitoxin"/>
    <property type="match status" value="1"/>
</dbReference>
<reference evidence="4 6" key="2">
    <citation type="submission" date="2018-06" db="EMBL/GenBank/DDBJ databases">
        <authorList>
            <consortium name="IHU Genomes"/>
        </authorList>
    </citation>
    <scope>NUCLEOTIDE SEQUENCE [LARGE SCALE GENOMIC DNA]</scope>
    <source>
        <strain evidence="4 6">NEC25</strain>
    </source>
</reference>
<organism evidence="3 5">
    <name type="scientific">Clostridium neonatale</name>
    <dbReference type="NCBI Taxonomy" id="137838"/>
    <lineage>
        <taxon>Bacteria</taxon>
        <taxon>Bacillati</taxon>
        <taxon>Bacillota</taxon>
        <taxon>Clostridia</taxon>
        <taxon>Eubacteriales</taxon>
        <taxon>Clostridiaceae</taxon>
        <taxon>Clostridium</taxon>
    </lineage>
</organism>
<evidence type="ECO:0000313" key="3">
    <source>
        <dbReference type="EMBL" id="PEG31300.1"/>
    </source>
</evidence>
<dbReference type="InterPro" id="IPR043519">
    <property type="entry name" value="NT_sf"/>
</dbReference>
<dbReference type="EMBL" id="PDCJ01000001">
    <property type="protein sequence ID" value="PEG31300.1"/>
    <property type="molecule type" value="Genomic_DNA"/>
</dbReference>
<evidence type="ECO:0000313" key="5">
    <source>
        <dbReference type="Proteomes" id="UP000220840"/>
    </source>
</evidence>
<dbReference type="Proteomes" id="UP000789738">
    <property type="component" value="Unassembled WGS sequence"/>
</dbReference>
<evidence type="ECO:0000313" key="6">
    <source>
        <dbReference type="Proteomes" id="UP000431451"/>
    </source>
</evidence>
<feature type="domain" description="Polymerase beta nucleotidyltransferase" evidence="1">
    <location>
        <begin position="17"/>
        <end position="106"/>
    </location>
</feature>
<evidence type="ECO:0000259" key="1">
    <source>
        <dbReference type="Pfam" id="PF18765"/>
    </source>
</evidence>
<protein>
    <submittedName>
        <fullName evidence="2 3">Nucleotidyltransferase</fullName>
    </submittedName>
</protein>
<reference evidence="3 5" key="1">
    <citation type="submission" date="2017-10" db="EMBL/GenBank/DDBJ databases">
        <title>Effective Description of Clostridium neonatale sp. nov. linked to necrotizing enterocolitis in neonates and a clarification of species assignable to the genus Clostridium (Prazmowski 1880) emend. Lawson and Rainey 2016.</title>
        <authorList>
            <person name="Bernard K."/>
            <person name="Burdz T."/>
            <person name="Wiebe D."/>
            <person name="Balcewich B."/>
            <person name="Alfa M."/>
            <person name="Bernier A.-M."/>
        </authorList>
    </citation>
    <scope>NUCLEOTIDE SEQUENCE [LARGE SCALE GENOMIC DNA]</scope>
    <source>
        <strain evidence="3 5">LCDC99A005</strain>
    </source>
</reference>
<dbReference type="Gene3D" id="3.30.460.10">
    <property type="entry name" value="Beta Polymerase, domain 2"/>
    <property type="match status" value="1"/>
</dbReference>
<accession>A0A2A7MIA4</accession>
<evidence type="ECO:0000313" key="4">
    <source>
        <dbReference type="EMBL" id="VCT84736.1"/>
    </source>
</evidence>